<keyword evidence="2" id="KW-0802">TPR repeat</keyword>
<dbReference type="SUPFAM" id="SSF52540">
    <property type="entry name" value="P-loop containing nucleoside triphosphate hydrolases"/>
    <property type="match status" value="1"/>
</dbReference>
<dbReference type="InterPro" id="IPR019734">
    <property type="entry name" value="TPR_rpt"/>
</dbReference>
<keyword evidence="1" id="KW-0677">Repeat</keyword>
<evidence type="ECO:0000256" key="2">
    <source>
        <dbReference type="ARBA" id="ARBA00022803"/>
    </source>
</evidence>
<dbReference type="SMART" id="SM00028">
    <property type="entry name" value="TPR"/>
    <property type="match status" value="3"/>
</dbReference>
<dbReference type="OrthoDB" id="626167at2759"/>
<dbReference type="Gene3D" id="1.25.40.10">
    <property type="entry name" value="Tetratricopeptide repeat domain"/>
    <property type="match status" value="2"/>
</dbReference>
<dbReference type="PANTHER" id="PTHR45641">
    <property type="entry name" value="TETRATRICOPEPTIDE REPEAT PROTEIN (AFU_ORTHOLOGUE AFUA_6G03870)"/>
    <property type="match status" value="1"/>
</dbReference>
<sequence length="963" mass="108510">MAEFVAIVGAIAACSQLAKYGTGLARSILDCPSEMRAIPTIVKDIDEHLTWHLSIVRSFDNDASNGTAAPSVEPIISRSIRAASSIQQLLAPLLVDGKQKRANKLRRVLSYQRRIRKIDRCRADLERCERQLTLHFSLNEASIVTFTNWSNIPELYFIDPARIHHVLGGAIWSTAAVRVHWKTISRVFGFPGTNRTWQQSMPRWPWWHRVSSKSEVAKECAYNIHELHPNISVFWIHVSDRFTLEMSLEQLFREIKPFDATEIQEMTIIKLIDKLDMTWCGQWILIVDDIRIETIGSPDLEKLTSLSIKNGSILFTTRTTYTAVHLAESRLIFPLDPLAVCEAEQLLALQLSDNTPSYDDIFPLIDYLEYHPLAIVLAATSMKADKISGAQYLQRLRGQEERFSALLIQSSHGQSRHPGTFDILSNCLLSVVSLEDLRIQDEEAAHLLAVLACLSEEHIPLALCDTGQSVAQLFRVLAVLRASSLISLDDINSVVKVPRLVRLGVRYSLWQHQTSSTYALHALQLASQHFPEPQKQYAMLAGCKLLLPHALGLLKEYAAALKTGCYSSLHSMAATRGLHVPSNNLQEPSYGYRTFYNDNTYPKPIDPLEYIGPLALRVSHFLCILGQYSNAMEIANQASRWLSGACPAETIACETSITELIHYLGRPTLYANQIEEIFCCQTVLLKSHRPLTIRVLRAKGMALQAQGHYAQAEGYHRRAIAICESTYDAKDTKLLDEKHGLALSLLGQHRSEEALNSLCRIYSTMEATLTLSNPNTLSVLANIGCALQHLARWADAYQVMTRALDGRVRVLGEDHPQTIQTRANLAQIYVESGDYAYAESITRETLRLHVMKLGEDHHLSLHILNNLGYLLFWQERYAESAETLQRVARTREAVLGPEHCDTLDSLFYASEAYWKIGEFDQALELGGKVLQARMSLDEDDAPRKEIEEHMAGLERDRRVSLLM</sequence>
<dbReference type="InterPro" id="IPR027417">
    <property type="entry name" value="P-loop_NTPase"/>
</dbReference>
<name>A0A6A5V620_9PLEO</name>
<dbReference type="SUPFAM" id="SSF48452">
    <property type="entry name" value="TPR-like"/>
    <property type="match status" value="2"/>
</dbReference>
<evidence type="ECO:0000256" key="1">
    <source>
        <dbReference type="ARBA" id="ARBA00022737"/>
    </source>
</evidence>
<accession>A0A6A5V620</accession>
<protein>
    <submittedName>
        <fullName evidence="3">TPR-like protein</fullName>
    </submittedName>
</protein>
<evidence type="ECO:0000313" key="4">
    <source>
        <dbReference type="Proteomes" id="UP000800036"/>
    </source>
</evidence>
<dbReference type="Proteomes" id="UP000800036">
    <property type="component" value="Unassembled WGS sequence"/>
</dbReference>
<dbReference type="EMBL" id="ML976689">
    <property type="protein sequence ID" value="KAF1972100.1"/>
    <property type="molecule type" value="Genomic_DNA"/>
</dbReference>
<dbReference type="Pfam" id="PF13374">
    <property type="entry name" value="TPR_10"/>
    <property type="match status" value="1"/>
</dbReference>
<dbReference type="AlphaFoldDB" id="A0A6A5V620"/>
<reference evidence="3" key="1">
    <citation type="journal article" date="2020" name="Stud. Mycol.">
        <title>101 Dothideomycetes genomes: a test case for predicting lifestyles and emergence of pathogens.</title>
        <authorList>
            <person name="Haridas S."/>
            <person name="Albert R."/>
            <person name="Binder M."/>
            <person name="Bloem J."/>
            <person name="Labutti K."/>
            <person name="Salamov A."/>
            <person name="Andreopoulos B."/>
            <person name="Baker S."/>
            <person name="Barry K."/>
            <person name="Bills G."/>
            <person name="Bluhm B."/>
            <person name="Cannon C."/>
            <person name="Castanera R."/>
            <person name="Culley D."/>
            <person name="Daum C."/>
            <person name="Ezra D."/>
            <person name="Gonzalez J."/>
            <person name="Henrissat B."/>
            <person name="Kuo A."/>
            <person name="Liang C."/>
            <person name="Lipzen A."/>
            <person name="Lutzoni F."/>
            <person name="Magnuson J."/>
            <person name="Mondo S."/>
            <person name="Nolan M."/>
            <person name="Ohm R."/>
            <person name="Pangilinan J."/>
            <person name="Park H.-J."/>
            <person name="Ramirez L."/>
            <person name="Alfaro M."/>
            <person name="Sun H."/>
            <person name="Tritt A."/>
            <person name="Yoshinaga Y."/>
            <person name="Zwiers L.-H."/>
            <person name="Turgeon B."/>
            <person name="Goodwin S."/>
            <person name="Spatafora J."/>
            <person name="Crous P."/>
            <person name="Grigoriev I."/>
        </authorList>
    </citation>
    <scope>NUCLEOTIDE SEQUENCE</scope>
    <source>
        <strain evidence="3">CBS 107.79</strain>
    </source>
</reference>
<dbReference type="Gene3D" id="3.40.50.300">
    <property type="entry name" value="P-loop containing nucleotide triphosphate hydrolases"/>
    <property type="match status" value="1"/>
</dbReference>
<dbReference type="InterPro" id="IPR011990">
    <property type="entry name" value="TPR-like_helical_dom_sf"/>
</dbReference>
<gene>
    <name evidence="3" type="ORF">BU23DRAFT_599803</name>
</gene>
<dbReference type="PANTHER" id="PTHR45641:SF19">
    <property type="entry name" value="NEPHROCYSTIN-3"/>
    <property type="match status" value="1"/>
</dbReference>
<dbReference type="Pfam" id="PF13424">
    <property type="entry name" value="TPR_12"/>
    <property type="match status" value="2"/>
</dbReference>
<evidence type="ECO:0000313" key="3">
    <source>
        <dbReference type="EMBL" id="KAF1972100.1"/>
    </source>
</evidence>
<organism evidence="3 4">
    <name type="scientific">Bimuria novae-zelandiae CBS 107.79</name>
    <dbReference type="NCBI Taxonomy" id="1447943"/>
    <lineage>
        <taxon>Eukaryota</taxon>
        <taxon>Fungi</taxon>
        <taxon>Dikarya</taxon>
        <taxon>Ascomycota</taxon>
        <taxon>Pezizomycotina</taxon>
        <taxon>Dothideomycetes</taxon>
        <taxon>Pleosporomycetidae</taxon>
        <taxon>Pleosporales</taxon>
        <taxon>Massarineae</taxon>
        <taxon>Didymosphaeriaceae</taxon>
        <taxon>Bimuria</taxon>
    </lineage>
</organism>
<proteinExistence type="predicted"/>
<keyword evidence="4" id="KW-1185">Reference proteome</keyword>